<dbReference type="Gene3D" id="1.10.340.70">
    <property type="match status" value="1"/>
</dbReference>
<dbReference type="PANTHER" id="PTHR37984:SF5">
    <property type="entry name" value="PROTEIN NYNRIN-LIKE"/>
    <property type="match status" value="1"/>
</dbReference>
<reference evidence="2" key="2">
    <citation type="submission" date="2020-11" db="EMBL/GenBank/DDBJ databases">
        <authorList>
            <person name="McCartney M.A."/>
            <person name="Auch B."/>
            <person name="Kono T."/>
            <person name="Mallez S."/>
            <person name="Becker A."/>
            <person name="Gohl D.M."/>
            <person name="Silverstein K.A.T."/>
            <person name="Koren S."/>
            <person name="Bechman K.B."/>
            <person name="Herman A."/>
            <person name="Abrahante J.E."/>
            <person name="Garbe J."/>
        </authorList>
    </citation>
    <scope>NUCLEOTIDE SEQUENCE</scope>
    <source>
        <strain evidence="2">Duluth1</strain>
        <tissue evidence="2">Whole animal</tissue>
    </source>
</reference>
<proteinExistence type="predicted"/>
<evidence type="ECO:0000313" key="2">
    <source>
        <dbReference type="EMBL" id="KAH3872609.1"/>
    </source>
</evidence>
<protein>
    <recommendedName>
        <fullName evidence="1">Integrase zinc-binding domain-containing protein</fullName>
    </recommendedName>
</protein>
<gene>
    <name evidence="2" type="ORF">DPMN_035828</name>
</gene>
<dbReference type="PANTHER" id="PTHR37984">
    <property type="entry name" value="PROTEIN CBG26694"/>
    <property type="match status" value="1"/>
</dbReference>
<reference evidence="2" key="1">
    <citation type="journal article" date="2019" name="bioRxiv">
        <title>The Genome of the Zebra Mussel, Dreissena polymorpha: A Resource for Invasive Species Research.</title>
        <authorList>
            <person name="McCartney M.A."/>
            <person name="Auch B."/>
            <person name="Kono T."/>
            <person name="Mallez S."/>
            <person name="Zhang Y."/>
            <person name="Obille A."/>
            <person name="Becker A."/>
            <person name="Abrahante J.E."/>
            <person name="Garbe J."/>
            <person name="Badalamenti J.P."/>
            <person name="Herman A."/>
            <person name="Mangelson H."/>
            <person name="Liachko I."/>
            <person name="Sullivan S."/>
            <person name="Sone E.D."/>
            <person name="Koren S."/>
            <person name="Silverstein K.A.T."/>
            <person name="Beckman K.B."/>
            <person name="Gohl D.M."/>
        </authorList>
    </citation>
    <scope>NUCLEOTIDE SEQUENCE</scope>
    <source>
        <strain evidence="2">Duluth1</strain>
        <tissue evidence="2">Whole animal</tissue>
    </source>
</reference>
<dbReference type="InterPro" id="IPR041588">
    <property type="entry name" value="Integrase_H2C2"/>
</dbReference>
<evidence type="ECO:0000259" key="1">
    <source>
        <dbReference type="Pfam" id="PF17921"/>
    </source>
</evidence>
<comment type="caution">
    <text evidence="2">The sequence shown here is derived from an EMBL/GenBank/DDBJ whole genome shotgun (WGS) entry which is preliminary data.</text>
</comment>
<accession>A0A9D4RLD6</accession>
<feature type="domain" description="Integrase zinc-binding" evidence="1">
    <location>
        <begin position="9"/>
        <end position="46"/>
    </location>
</feature>
<evidence type="ECO:0000313" key="3">
    <source>
        <dbReference type="Proteomes" id="UP000828390"/>
    </source>
</evidence>
<dbReference type="Pfam" id="PF17921">
    <property type="entry name" value="Integrase_H2C2"/>
    <property type="match status" value="1"/>
</dbReference>
<dbReference type="AlphaFoldDB" id="A0A9D4RLD6"/>
<organism evidence="2 3">
    <name type="scientific">Dreissena polymorpha</name>
    <name type="common">Zebra mussel</name>
    <name type="synonym">Mytilus polymorpha</name>
    <dbReference type="NCBI Taxonomy" id="45954"/>
    <lineage>
        <taxon>Eukaryota</taxon>
        <taxon>Metazoa</taxon>
        <taxon>Spiralia</taxon>
        <taxon>Lophotrochozoa</taxon>
        <taxon>Mollusca</taxon>
        <taxon>Bivalvia</taxon>
        <taxon>Autobranchia</taxon>
        <taxon>Heteroconchia</taxon>
        <taxon>Euheterodonta</taxon>
        <taxon>Imparidentia</taxon>
        <taxon>Neoheterodontei</taxon>
        <taxon>Myida</taxon>
        <taxon>Dreissenoidea</taxon>
        <taxon>Dreissenidae</taxon>
        <taxon>Dreissena</taxon>
    </lineage>
</organism>
<name>A0A9D4RLD6_DREPO</name>
<dbReference type="EMBL" id="JAIWYP010000002">
    <property type="protein sequence ID" value="KAH3872609.1"/>
    <property type="molecule type" value="Genomic_DNA"/>
</dbReference>
<dbReference type="InterPro" id="IPR050951">
    <property type="entry name" value="Retrovirus_Pol_polyprotein"/>
</dbReference>
<sequence length="60" mass="6774">MRAIHKSCLGMVNCKRGAKELVYWSGMKKQIEDVVGKCSVCLTYKNKPAKEPMSMQLVPE</sequence>
<keyword evidence="3" id="KW-1185">Reference proteome</keyword>
<dbReference type="Proteomes" id="UP000828390">
    <property type="component" value="Unassembled WGS sequence"/>
</dbReference>